<evidence type="ECO:0000313" key="2">
    <source>
        <dbReference type="Proteomes" id="UP000280444"/>
    </source>
</evidence>
<protein>
    <recommendedName>
        <fullName evidence="3">Acetone carboxylase</fullName>
    </recommendedName>
</protein>
<dbReference type="RefSeq" id="WP_124867686.1">
    <property type="nucleotide sequence ID" value="NZ_RQZF01000001.1"/>
</dbReference>
<sequence length="80" mass="9162">MALARGPRDLICSARECEEKATQALVWSNPAIHTGRTKTWLACPDHVTFLQDYLGYRRFPVDVMPLVDYLEQYNSTESQS</sequence>
<reference evidence="1 2" key="1">
    <citation type="submission" date="2018-11" db="EMBL/GenBank/DDBJ databases">
        <title>Genomes From Bacteria Associated with the Canine Oral Cavity: a Test Case for Automated Genome-Based Taxonomic Assignment.</title>
        <authorList>
            <person name="Coil D.A."/>
            <person name="Jospin G."/>
            <person name="Darling A.E."/>
            <person name="Wallis C."/>
            <person name="Davis I.J."/>
            <person name="Harris S."/>
            <person name="Eisen J.A."/>
            <person name="Holcombe L.J."/>
            <person name="O'Flynn C."/>
        </authorList>
    </citation>
    <scope>NUCLEOTIDE SEQUENCE [LARGE SCALE GENOMIC DNA]</scope>
    <source>
        <strain evidence="1 2">OH770</strain>
    </source>
</reference>
<evidence type="ECO:0008006" key="3">
    <source>
        <dbReference type="Google" id="ProtNLM"/>
    </source>
</evidence>
<proteinExistence type="predicted"/>
<dbReference type="OrthoDB" id="5193525at2"/>
<name>A0A3P1SH73_9ACTO</name>
<dbReference type="EMBL" id="RQZF01000001">
    <property type="protein sequence ID" value="RRC96269.1"/>
    <property type="molecule type" value="Genomic_DNA"/>
</dbReference>
<keyword evidence="2" id="KW-1185">Reference proteome</keyword>
<evidence type="ECO:0000313" key="1">
    <source>
        <dbReference type="EMBL" id="RRC96269.1"/>
    </source>
</evidence>
<accession>A0A3P1SH73</accession>
<gene>
    <name evidence="1" type="ORF">EII11_01000</name>
</gene>
<comment type="caution">
    <text evidence="1">The sequence shown here is derived from an EMBL/GenBank/DDBJ whole genome shotgun (WGS) entry which is preliminary data.</text>
</comment>
<organism evidence="1 2">
    <name type="scientific">Schaalia canis</name>
    <dbReference type="NCBI Taxonomy" id="100469"/>
    <lineage>
        <taxon>Bacteria</taxon>
        <taxon>Bacillati</taxon>
        <taxon>Actinomycetota</taxon>
        <taxon>Actinomycetes</taxon>
        <taxon>Actinomycetales</taxon>
        <taxon>Actinomycetaceae</taxon>
        <taxon>Schaalia</taxon>
    </lineage>
</organism>
<dbReference type="Proteomes" id="UP000280444">
    <property type="component" value="Unassembled WGS sequence"/>
</dbReference>
<dbReference type="AlphaFoldDB" id="A0A3P1SH73"/>